<feature type="domain" description="Glycosyl hydrolase family 38 C-terminal" evidence="2">
    <location>
        <begin position="156"/>
        <end position="364"/>
    </location>
</feature>
<dbReference type="GO" id="GO:0006013">
    <property type="term" value="P:mannose metabolic process"/>
    <property type="evidence" value="ECO:0007669"/>
    <property type="project" value="InterPro"/>
</dbReference>
<proteinExistence type="predicted"/>
<evidence type="ECO:0000313" key="4">
    <source>
        <dbReference type="Proteomes" id="UP000440578"/>
    </source>
</evidence>
<dbReference type="Proteomes" id="UP000440578">
    <property type="component" value="Unassembled WGS sequence"/>
</dbReference>
<dbReference type="GO" id="GO:0000139">
    <property type="term" value="C:Golgi membrane"/>
    <property type="evidence" value="ECO:0007669"/>
    <property type="project" value="TreeGrafter"/>
</dbReference>
<reference evidence="3 4" key="1">
    <citation type="submission" date="2019-07" db="EMBL/GenBank/DDBJ databases">
        <title>Draft genome assembly of a fouling barnacle, Amphibalanus amphitrite (Darwin, 1854): The first reference genome for Thecostraca.</title>
        <authorList>
            <person name="Kim W."/>
        </authorList>
    </citation>
    <scope>NUCLEOTIDE SEQUENCE [LARGE SCALE GENOMIC DNA]</scope>
    <source>
        <strain evidence="3">SNU_AA5</strain>
        <tissue evidence="3">Soma without cirri and trophi</tissue>
    </source>
</reference>
<dbReference type="GO" id="GO:0030246">
    <property type="term" value="F:carbohydrate binding"/>
    <property type="evidence" value="ECO:0007669"/>
    <property type="project" value="InterPro"/>
</dbReference>
<comment type="caution">
    <text evidence="3">The sequence shown here is derived from an EMBL/GenBank/DDBJ whole genome shotgun (WGS) entry which is preliminary data.</text>
</comment>
<evidence type="ECO:0000256" key="1">
    <source>
        <dbReference type="SAM" id="MobiDB-lite"/>
    </source>
</evidence>
<accession>A0A6A4V6L0</accession>
<dbReference type="GO" id="GO:0004559">
    <property type="term" value="F:alpha-mannosidase activity"/>
    <property type="evidence" value="ECO:0007669"/>
    <property type="project" value="InterPro"/>
</dbReference>
<dbReference type="PANTHER" id="PTHR11607">
    <property type="entry name" value="ALPHA-MANNOSIDASE"/>
    <property type="match status" value="1"/>
</dbReference>
<dbReference type="InterPro" id="IPR050843">
    <property type="entry name" value="Glycosyl_Hydrlase_38"/>
</dbReference>
<organism evidence="3 4">
    <name type="scientific">Amphibalanus amphitrite</name>
    <name type="common">Striped barnacle</name>
    <name type="synonym">Balanus amphitrite</name>
    <dbReference type="NCBI Taxonomy" id="1232801"/>
    <lineage>
        <taxon>Eukaryota</taxon>
        <taxon>Metazoa</taxon>
        <taxon>Ecdysozoa</taxon>
        <taxon>Arthropoda</taxon>
        <taxon>Crustacea</taxon>
        <taxon>Multicrustacea</taxon>
        <taxon>Cirripedia</taxon>
        <taxon>Thoracica</taxon>
        <taxon>Thoracicalcarea</taxon>
        <taxon>Balanomorpha</taxon>
        <taxon>Balanoidea</taxon>
        <taxon>Balanidae</taxon>
        <taxon>Amphibalaninae</taxon>
        <taxon>Amphibalanus</taxon>
    </lineage>
</organism>
<evidence type="ECO:0000313" key="3">
    <source>
        <dbReference type="EMBL" id="KAF0291887.1"/>
    </source>
</evidence>
<dbReference type="PANTHER" id="PTHR11607:SF70">
    <property type="entry name" value="ALPHA-MANNOSIDASE"/>
    <property type="match status" value="1"/>
</dbReference>
<dbReference type="InterPro" id="IPR011013">
    <property type="entry name" value="Gal_mutarotase_sf_dom"/>
</dbReference>
<protein>
    <submittedName>
        <fullName evidence="3">Alpha-mannosidase 2</fullName>
    </submittedName>
</protein>
<evidence type="ECO:0000259" key="2">
    <source>
        <dbReference type="Pfam" id="PF07748"/>
    </source>
</evidence>
<dbReference type="SUPFAM" id="SSF74650">
    <property type="entry name" value="Galactose mutarotase-like"/>
    <property type="match status" value="1"/>
</dbReference>
<dbReference type="OrthoDB" id="10261055at2759"/>
<keyword evidence="4" id="KW-1185">Reference proteome</keyword>
<dbReference type="GO" id="GO:0006491">
    <property type="term" value="P:N-glycan processing"/>
    <property type="evidence" value="ECO:0007669"/>
    <property type="project" value="TreeGrafter"/>
</dbReference>
<dbReference type="Gene3D" id="2.70.98.30">
    <property type="entry name" value="Golgi alpha-mannosidase II, domain 4"/>
    <property type="match status" value="1"/>
</dbReference>
<dbReference type="InterPro" id="IPR011682">
    <property type="entry name" value="Glyco_hydro_38_C"/>
</dbReference>
<gene>
    <name evidence="3" type="primary">MAN2A1_1</name>
    <name evidence="3" type="ORF">FJT64_010074</name>
</gene>
<sequence length="538" mass="60654">MRDFIERLEISDTDLSRGSSDDDDSRCCLSLGLYSKVLTLFDQYSPLEYGVGLPPKLTEFKIPTGESRRILLFNPLAQPRTELMKLRVMQPNIAIADDTGKPLKVHFQPDGVWFTAYFLAPLDPLAVHAFQVTKAQSPQPAVVERTNRDLEDFFHIRNDRFVVTFNKTGFTWSVLDKRSGRELPFVVTFEAFSTVKGESGLYLFATVDEAPPKTMPCRNRRWTVREDGAHSEATVECDRISLTVRLLKTNTPQGQTLQLETTTSLTAEDTETDVFMRLQTGVESCAPRGCGFYSDANDYQMVWRPYVTDAGVPGNVYPVTTQASVQDNRRRVTLLMDHSRGIGVLDEGEFTVMLDRRSNFDDNRGIGQGNQANRPARSTFWVTFEDLPEAPVKDELFASSPMTAALARELNHPPRAYMSRVASNDPRLREPLRLVGGALPCGWELVTLRQLQDRSRYAYPGRKIQMTLLRRRLDCPAVGRARRPAVSAQRHGRGGFLRVSRPGEYPRDGSHGRQQDIQRSRSARAQGCPAEARSDQDV</sequence>
<feature type="compositionally biased region" description="Basic and acidic residues" evidence="1">
    <location>
        <begin position="504"/>
        <end position="519"/>
    </location>
</feature>
<dbReference type="EMBL" id="VIIS01001849">
    <property type="protein sequence ID" value="KAF0291887.1"/>
    <property type="molecule type" value="Genomic_DNA"/>
</dbReference>
<dbReference type="Pfam" id="PF07748">
    <property type="entry name" value="Glyco_hydro_38C"/>
    <property type="match status" value="1"/>
</dbReference>
<dbReference type="AlphaFoldDB" id="A0A6A4V6L0"/>
<feature type="region of interest" description="Disordered" evidence="1">
    <location>
        <begin position="479"/>
        <end position="538"/>
    </location>
</feature>
<name>A0A6A4V6L0_AMPAM</name>